<dbReference type="PROSITE" id="PS50943">
    <property type="entry name" value="HTH_CROC1"/>
    <property type="match status" value="1"/>
</dbReference>
<feature type="region of interest" description="Disordered" evidence="1">
    <location>
        <begin position="35"/>
        <end position="75"/>
    </location>
</feature>
<evidence type="ECO:0000259" key="2">
    <source>
        <dbReference type="PROSITE" id="PS50943"/>
    </source>
</evidence>
<dbReference type="SMART" id="SM00530">
    <property type="entry name" value="HTH_XRE"/>
    <property type="match status" value="1"/>
</dbReference>
<dbReference type="PANTHER" id="PTHR35010">
    <property type="entry name" value="BLL4672 PROTEIN-RELATED"/>
    <property type="match status" value="1"/>
</dbReference>
<gene>
    <name evidence="3" type="ORF">GCM10010420_45350</name>
</gene>
<evidence type="ECO:0000313" key="3">
    <source>
        <dbReference type="EMBL" id="GAA2411356.1"/>
    </source>
</evidence>
<dbReference type="Pfam" id="PF13822">
    <property type="entry name" value="ACC_epsilon"/>
    <property type="match status" value="1"/>
</dbReference>
<feature type="domain" description="HTH cro/C1-type" evidence="2">
    <location>
        <begin position="120"/>
        <end position="173"/>
    </location>
</feature>
<dbReference type="Pfam" id="PF13560">
    <property type="entry name" value="HTH_31"/>
    <property type="match status" value="1"/>
</dbReference>
<evidence type="ECO:0000313" key="4">
    <source>
        <dbReference type="Proteomes" id="UP001500058"/>
    </source>
</evidence>
<dbReference type="Proteomes" id="UP001500058">
    <property type="component" value="Unassembled WGS sequence"/>
</dbReference>
<dbReference type="Pfam" id="PF17765">
    <property type="entry name" value="MLTR_LBD"/>
    <property type="match status" value="1"/>
</dbReference>
<dbReference type="PANTHER" id="PTHR35010:SF2">
    <property type="entry name" value="BLL4672 PROTEIN"/>
    <property type="match status" value="1"/>
</dbReference>
<proteinExistence type="predicted"/>
<dbReference type="SUPFAM" id="SSF47413">
    <property type="entry name" value="lambda repressor-like DNA-binding domains"/>
    <property type="match status" value="1"/>
</dbReference>
<dbReference type="InterPro" id="IPR010982">
    <property type="entry name" value="Lambda_DNA-bd_dom_sf"/>
</dbReference>
<dbReference type="InterPro" id="IPR001387">
    <property type="entry name" value="Cro/C1-type_HTH"/>
</dbReference>
<comment type="caution">
    <text evidence="3">The sequence shown here is derived from an EMBL/GenBank/DDBJ whole genome shotgun (WGS) entry which is preliminary data.</text>
</comment>
<dbReference type="InterPro" id="IPR041413">
    <property type="entry name" value="MLTR_LBD"/>
</dbReference>
<protein>
    <recommendedName>
        <fullName evidence="2">HTH cro/C1-type domain-containing protein</fullName>
    </recommendedName>
</protein>
<organism evidence="3 4">
    <name type="scientific">Streptomyces glaucosporus</name>
    <dbReference type="NCBI Taxonomy" id="284044"/>
    <lineage>
        <taxon>Bacteria</taxon>
        <taxon>Bacillati</taxon>
        <taxon>Actinomycetota</taxon>
        <taxon>Actinomycetes</taxon>
        <taxon>Kitasatosporales</taxon>
        <taxon>Streptomycetaceae</taxon>
        <taxon>Streptomyces</taxon>
    </lineage>
</organism>
<dbReference type="Gene3D" id="1.10.260.40">
    <property type="entry name" value="lambda repressor-like DNA-binding domains"/>
    <property type="match status" value="1"/>
</dbReference>
<dbReference type="InterPro" id="IPR032716">
    <property type="entry name" value="ACC_epsilon"/>
</dbReference>
<accession>A0ABN3ISA8</accession>
<dbReference type="CDD" id="cd00093">
    <property type="entry name" value="HTH_XRE"/>
    <property type="match status" value="1"/>
</dbReference>
<dbReference type="EMBL" id="BAAATJ010000025">
    <property type="protein sequence ID" value="GAA2411356.1"/>
    <property type="molecule type" value="Genomic_DNA"/>
</dbReference>
<dbReference type="Gene3D" id="3.30.450.180">
    <property type="match status" value="1"/>
</dbReference>
<feature type="compositionally biased region" description="Low complexity" evidence="1">
    <location>
        <begin position="368"/>
        <end position="380"/>
    </location>
</feature>
<keyword evidence="4" id="KW-1185">Reference proteome</keyword>
<feature type="compositionally biased region" description="Gly residues" evidence="1">
    <location>
        <begin position="381"/>
        <end position="392"/>
    </location>
</feature>
<sequence>MIRVVRGTAEDHEVAAVMAVLLALAASRPASLRPARCRAASWRRRRPGPRTGADPVEETPQRGQPLPREPNAPPAGMRVPWPIIESVGAVSRRHLVLGQFLRAKRAALSPEDVGLRETGRIRRVPGLRREEVAQLADVSVDYYTRLEQGRMTHASDAVLGSIAQALKLTRAEREYLHSCARAAFPLGASPPADTVTPETQTLLDSMARVPAVVLGRRMDVIAWNAMGAALFLDFSEVDPERRNLARMVFLEPRVRELYVDWSDAASGFVERLRMDATRYPDDPRLDDLVEELSARDPDFRRWWGRHRVQGVTSGRKRIRHPVAGELTLDWQALRITASPEQTIIVHTPAKDARTQQGFEALAAWSEAMAGGTAGSSEAGTGSPGGAGGRSGR</sequence>
<name>A0ABN3ISA8_9ACTN</name>
<evidence type="ECO:0000256" key="1">
    <source>
        <dbReference type="SAM" id="MobiDB-lite"/>
    </source>
</evidence>
<reference evidence="3 4" key="1">
    <citation type="journal article" date="2019" name="Int. J. Syst. Evol. Microbiol.">
        <title>The Global Catalogue of Microorganisms (GCM) 10K type strain sequencing project: providing services to taxonomists for standard genome sequencing and annotation.</title>
        <authorList>
            <consortium name="The Broad Institute Genomics Platform"/>
            <consortium name="The Broad Institute Genome Sequencing Center for Infectious Disease"/>
            <person name="Wu L."/>
            <person name="Ma J."/>
        </authorList>
    </citation>
    <scope>NUCLEOTIDE SEQUENCE [LARGE SCALE GENOMIC DNA]</scope>
    <source>
        <strain evidence="3 4">JCM 6921</strain>
    </source>
</reference>
<feature type="region of interest" description="Disordered" evidence="1">
    <location>
        <begin position="368"/>
        <end position="392"/>
    </location>
</feature>